<evidence type="ECO:0000259" key="1">
    <source>
        <dbReference type="Pfam" id="PF10137"/>
    </source>
</evidence>
<comment type="caution">
    <text evidence="2">The sequence shown here is derived from an EMBL/GenBank/DDBJ whole genome shotgun (WGS) entry which is preliminary data.</text>
</comment>
<feature type="domain" description="CD-NTase-associated protein 12/Pycsar effector protein TIR" evidence="1">
    <location>
        <begin position="265"/>
        <end position="383"/>
    </location>
</feature>
<name>A0ABQ0BHB8_9FIRM</name>
<proteinExistence type="predicted"/>
<sequence>MLKKDECIYIPASNYFESDLAQIVLEKFRNIVDLGFIKLVSSSNTLERFVKKKRIVYSSLYTKEQIMEKEEEILDKNVPGIWTPREASATADIITNWQNSIDSSEWSNLYKISNYRKITSFEKDVATVPKNLGNRAFVVNHVLPELKINPNNEEDAKEIINKVISRFYIDSFLKEFKAVCYKNFFLIPQANNILPEYFEHIDYSSLCRRLTTISYEGNSLYTYIDMCDNYKLMLLRQKEVLYDALDYKSDTKIISMHMEEIKMKTFIVHGHDGEAKLALKNYIQNTLRMEEPVILSERASGGLTIIEKFEKYSEDCNIIFVLLTPDDLYTEDGKSRARQNVILEMGYFLGKLGRKSGRVILLYKGNLELPNDISGLVYINIDNGIEAAGEEIRREIANI</sequence>
<dbReference type="Proteomes" id="UP001600943">
    <property type="component" value="Unassembled WGS sequence"/>
</dbReference>
<evidence type="ECO:0000313" key="3">
    <source>
        <dbReference type="Proteomes" id="UP001600943"/>
    </source>
</evidence>
<dbReference type="InterPro" id="IPR019302">
    <property type="entry name" value="CAP12/PCTIR_TIR_dom"/>
</dbReference>
<accession>A0ABQ0BHB8</accession>
<keyword evidence="3" id="KW-1185">Reference proteome</keyword>
<organism evidence="2 3">
    <name type="scientific">Blautia hominis</name>
    <dbReference type="NCBI Taxonomy" id="2025493"/>
    <lineage>
        <taxon>Bacteria</taxon>
        <taxon>Bacillati</taxon>
        <taxon>Bacillota</taxon>
        <taxon>Clostridia</taxon>
        <taxon>Lachnospirales</taxon>
        <taxon>Lachnospiraceae</taxon>
        <taxon>Blautia</taxon>
    </lineage>
</organism>
<dbReference type="Pfam" id="PF10137">
    <property type="entry name" value="CAP12-PCTIR_TIR"/>
    <property type="match status" value="1"/>
</dbReference>
<dbReference type="EMBL" id="BAABYW010000001">
    <property type="protein sequence ID" value="GAA6410846.1"/>
    <property type="molecule type" value="Genomic_DNA"/>
</dbReference>
<evidence type="ECO:0000313" key="2">
    <source>
        <dbReference type="EMBL" id="GAA6410846.1"/>
    </source>
</evidence>
<protein>
    <recommendedName>
        <fullName evidence="1">CD-NTase-associated protein 12/Pycsar effector protein TIR domain-containing protein</fullName>
    </recommendedName>
</protein>
<reference evidence="2 3" key="1">
    <citation type="submission" date="2024-04" db="EMBL/GenBank/DDBJ databases">
        <title>Defined microbial consortia suppress multidrug-resistant proinflammatory Enterobacteriaceae via ecological control.</title>
        <authorList>
            <person name="Furuichi M."/>
            <person name="Kawaguchi T."/>
            <person name="Pust M."/>
            <person name="Yasuma K."/>
            <person name="Plichta D."/>
            <person name="Hasegawa N."/>
            <person name="Ohya T."/>
            <person name="Bhattarai S."/>
            <person name="Sasajima S."/>
            <person name="Aoto Y."/>
            <person name="Tuganbaev T."/>
            <person name="Yaginuma M."/>
            <person name="Ueda M."/>
            <person name="Okahashi N."/>
            <person name="Amafuji K."/>
            <person name="Kiridooshi Y."/>
            <person name="Sugita K."/>
            <person name="Strazar M."/>
            <person name="Skelly A."/>
            <person name="Suda W."/>
            <person name="Hattori M."/>
            <person name="Nakamoto N."/>
            <person name="Caballero S."/>
            <person name="Norman J."/>
            <person name="Olle B."/>
            <person name="Tanoue T."/>
            <person name="Arita M."/>
            <person name="Bucci V."/>
            <person name="Atarashi K."/>
            <person name="Xavier R."/>
            <person name="Honda K."/>
        </authorList>
    </citation>
    <scope>NUCLEOTIDE SEQUENCE [LARGE SCALE GENOMIC DNA]</scope>
    <source>
        <strain evidence="3">k04-0078-D8-1</strain>
    </source>
</reference>
<gene>
    <name evidence="2" type="ORF">K040078D81_49630</name>
</gene>